<dbReference type="Gene3D" id="1.10.1740.10">
    <property type="match status" value="1"/>
</dbReference>
<dbReference type="Pfam" id="PF04542">
    <property type="entry name" value="Sigma70_r2"/>
    <property type="match status" value="1"/>
</dbReference>
<organism evidence="2 3">
    <name type="scientific">Bacillus chungangensis</name>
    <dbReference type="NCBI Taxonomy" id="587633"/>
    <lineage>
        <taxon>Bacteria</taxon>
        <taxon>Bacillati</taxon>
        <taxon>Bacillota</taxon>
        <taxon>Bacilli</taxon>
        <taxon>Bacillales</taxon>
        <taxon>Bacillaceae</taxon>
        <taxon>Bacillus</taxon>
    </lineage>
</organism>
<evidence type="ECO:0000313" key="2">
    <source>
        <dbReference type="EMBL" id="MDQ0176237.1"/>
    </source>
</evidence>
<feature type="domain" description="RNA polymerase sigma-70 region 2" evidence="1">
    <location>
        <begin position="33"/>
        <end position="82"/>
    </location>
</feature>
<protein>
    <submittedName>
        <fullName evidence="2">DNA-directed RNA polymerase specialized sigma24 family protein</fullName>
    </submittedName>
</protein>
<sequence length="186" mass="21659">MTTVTNSTSLTMEILNSQSLKKIFNFELFKVKPQDKEDVKQDCIIRILKALKTLEVPEDKIPSFCQTIIKRTVVDYYRQNNRKIEQNSISVFFCDGFGDEEGFNDTNGIATYTHATKDYGYDISDIRVEFEMNRTRFTPIEQDVLVFMLYHKEGLDKNLSEIAKELQVNKSHTTRAFKKLREVCST</sequence>
<keyword evidence="2" id="KW-0804">Transcription</keyword>
<gene>
    <name evidence="2" type="ORF">J2S08_002074</name>
</gene>
<name>A0ABT9WTL7_9BACI</name>
<keyword evidence="3" id="KW-1185">Reference proteome</keyword>
<dbReference type="SUPFAM" id="SSF88946">
    <property type="entry name" value="Sigma2 domain of RNA polymerase sigma factors"/>
    <property type="match status" value="1"/>
</dbReference>
<proteinExistence type="predicted"/>
<dbReference type="EMBL" id="JAUSTT010000011">
    <property type="protein sequence ID" value="MDQ0176237.1"/>
    <property type="molecule type" value="Genomic_DNA"/>
</dbReference>
<dbReference type="InterPro" id="IPR013325">
    <property type="entry name" value="RNA_pol_sigma_r2"/>
</dbReference>
<keyword evidence="2" id="KW-0240">DNA-directed RNA polymerase</keyword>
<accession>A0ABT9WTL7</accession>
<evidence type="ECO:0000259" key="1">
    <source>
        <dbReference type="Pfam" id="PF04542"/>
    </source>
</evidence>
<comment type="caution">
    <text evidence="2">The sequence shown here is derived from an EMBL/GenBank/DDBJ whole genome shotgun (WGS) entry which is preliminary data.</text>
</comment>
<dbReference type="InterPro" id="IPR007627">
    <property type="entry name" value="RNA_pol_sigma70_r2"/>
</dbReference>
<evidence type="ECO:0000313" key="3">
    <source>
        <dbReference type="Proteomes" id="UP001223586"/>
    </source>
</evidence>
<dbReference type="GO" id="GO:0000428">
    <property type="term" value="C:DNA-directed RNA polymerase complex"/>
    <property type="evidence" value="ECO:0007669"/>
    <property type="project" value="UniProtKB-KW"/>
</dbReference>
<reference evidence="2 3" key="1">
    <citation type="submission" date="2023-07" db="EMBL/GenBank/DDBJ databases">
        <title>Genomic Encyclopedia of Type Strains, Phase IV (KMG-IV): sequencing the most valuable type-strain genomes for metagenomic binning, comparative biology and taxonomic classification.</title>
        <authorList>
            <person name="Goeker M."/>
        </authorList>
    </citation>
    <scope>NUCLEOTIDE SEQUENCE [LARGE SCALE GENOMIC DNA]</scope>
    <source>
        <strain evidence="2 3">DSM 23837</strain>
    </source>
</reference>
<dbReference type="Proteomes" id="UP001223586">
    <property type="component" value="Unassembled WGS sequence"/>
</dbReference>
<dbReference type="RefSeq" id="WP_307229243.1">
    <property type="nucleotide sequence ID" value="NZ_JAUSTT010000011.1"/>
</dbReference>